<organism evidence="2 3">
    <name type="scientific">Gemmatimonas groenlandica</name>
    <dbReference type="NCBI Taxonomy" id="2732249"/>
    <lineage>
        <taxon>Bacteria</taxon>
        <taxon>Pseudomonadati</taxon>
        <taxon>Gemmatimonadota</taxon>
        <taxon>Gemmatimonadia</taxon>
        <taxon>Gemmatimonadales</taxon>
        <taxon>Gemmatimonadaceae</taxon>
        <taxon>Gemmatimonas</taxon>
    </lineage>
</organism>
<keyword evidence="3" id="KW-1185">Reference proteome</keyword>
<dbReference type="PANTHER" id="PTHR43372">
    <property type="entry name" value="FATTY-ACID AMIDE HYDROLASE"/>
    <property type="match status" value="1"/>
</dbReference>
<dbReference type="KEGG" id="ggr:HKW67_01380"/>
<evidence type="ECO:0000313" key="3">
    <source>
        <dbReference type="Proteomes" id="UP000500938"/>
    </source>
</evidence>
<evidence type="ECO:0000313" key="2">
    <source>
        <dbReference type="EMBL" id="QJR34262.1"/>
    </source>
</evidence>
<name>A0A6M4IMM4_9BACT</name>
<dbReference type="InterPro" id="IPR023631">
    <property type="entry name" value="Amidase_dom"/>
</dbReference>
<dbReference type="InterPro" id="IPR052739">
    <property type="entry name" value="FAAH2"/>
</dbReference>
<dbReference type="EMBL" id="CP053085">
    <property type="protein sequence ID" value="QJR34262.1"/>
    <property type="molecule type" value="Genomic_DNA"/>
</dbReference>
<feature type="domain" description="Amidase" evidence="1">
    <location>
        <begin position="27"/>
        <end position="472"/>
    </location>
</feature>
<dbReference type="SUPFAM" id="SSF75304">
    <property type="entry name" value="Amidase signature (AS) enzymes"/>
    <property type="match status" value="1"/>
</dbReference>
<dbReference type="GO" id="GO:0012505">
    <property type="term" value="C:endomembrane system"/>
    <property type="evidence" value="ECO:0007669"/>
    <property type="project" value="TreeGrafter"/>
</dbReference>
<evidence type="ECO:0000259" key="1">
    <source>
        <dbReference type="Pfam" id="PF01425"/>
    </source>
</evidence>
<reference evidence="2 3" key="1">
    <citation type="submission" date="2020-05" db="EMBL/GenBank/DDBJ databases">
        <title>Complete genome sequence of Gemmatimonas greenlandica TET16.</title>
        <authorList>
            <person name="Zeng Y."/>
        </authorList>
    </citation>
    <scope>NUCLEOTIDE SEQUENCE [LARGE SCALE GENOMIC DNA]</scope>
    <source>
        <strain evidence="2 3">TET16</strain>
    </source>
</reference>
<dbReference type="PANTHER" id="PTHR43372:SF4">
    <property type="entry name" value="FATTY-ACID AMIDE HYDROLASE 2"/>
    <property type="match status" value="1"/>
</dbReference>
<protein>
    <submittedName>
        <fullName evidence="2">Amidase</fullName>
    </submittedName>
</protein>
<dbReference type="InterPro" id="IPR036928">
    <property type="entry name" value="AS_sf"/>
</dbReference>
<dbReference type="RefSeq" id="WP_171223688.1">
    <property type="nucleotide sequence ID" value="NZ_CP053085.1"/>
</dbReference>
<dbReference type="Pfam" id="PF01425">
    <property type="entry name" value="Amidase"/>
    <property type="match status" value="1"/>
</dbReference>
<dbReference type="AlphaFoldDB" id="A0A6M4IMM4"/>
<proteinExistence type="predicted"/>
<dbReference type="Proteomes" id="UP000500938">
    <property type="component" value="Chromosome"/>
</dbReference>
<dbReference type="PIRSF" id="PIRSF001221">
    <property type="entry name" value="Amidase_fungi"/>
    <property type="match status" value="1"/>
</dbReference>
<sequence>MKSSLNFLPASTLAEMIRAGDTTSRQVVEACFAQIGKQNPTYNAIVTLHEAEALAQADQADQARRDGKPCGPLHGVPITIKDTYRVKGSRTTAGYLPLKDHIPDTDAVAVQLLKEAGAIIVGRTNTPTLAMDMQTDNPVFGKTNNPWDVTRTSAGSSGGCATALATGMTSLSLGSDLAGSIRLPASFCGVYGLKPTHGVVSFEGHIVPLPGEINGYRTLAVAGPLARSIDDLALALDVLTQPTSQDRNIAPLLADMGGNVDIANLKIAWTDDFGGVPVSAEIKDKLHAYVKTLAQAGATVHKLEPQGLDYNEIWETWGSFVGAQGNYDMSNVKRAIGHLFSKGTLKNLPMQRKIVGPTSVKKLMQAFELQSRYITKMDNFLSDYDAWLCPVSATTAFKHHAHSKMLGDFKIYDTPLQVDGADVHYYVATQSYTTIFSTTNSPVVSMPIGLGHSGLPVNIQVAGKRYSDRRLLKVAKVLDSYSDKFQYPLQ</sequence>
<gene>
    <name evidence="2" type="ORF">HKW67_01380</name>
</gene>
<dbReference type="Gene3D" id="3.90.1300.10">
    <property type="entry name" value="Amidase signature (AS) domain"/>
    <property type="match status" value="1"/>
</dbReference>
<accession>A0A6M4IMM4</accession>